<dbReference type="PATRIC" id="fig|89059.3.peg.579"/>
<dbReference type="AlphaFoldDB" id="A0A0R2JM74"/>
<protein>
    <submittedName>
        <fullName evidence="1">Uncharacterized protein</fullName>
    </submittedName>
</protein>
<evidence type="ECO:0000313" key="2">
    <source>
        <dbReference type="Proteomes" id="UP000051491"/>
    </source>
</evidence>
<proteinExistence type="predicted"/>
<sequence length="258" mass="29755">MAIYLDYKNLDVKIPKESENYEEMSEKAISRINQMVQSRFDHNKNNIILNTNILGSFPLDNINKLAAPLIESWAGNIFHDVIKVNDNDFSLVNVEVGTKRTDLADIILQFKFNNNYSTSNIDVKSTTDTIKNSGKGPNITSFAKIRSAYLEDPDFMFVILSVRYHPYSETNTDTGFAKGVIALTDFHSYDFKYLSESDFTINPALGTGQVQIKDIHYVTTEKRSTWKLIRLLDDKYIHSSRRTFEDWVREAKKNKRIK</sequence>
<evidence type="ECO:0000313" key="1">
    <source>
        <dbReference type="EMBL" id="KRN78302.1"/>
    </source>
</evidence>
<reference evidence="1 2" key="1">
    <citation type="journal article" date="2015" name="Genome Announc.">
        <title>Expanding the biotechnology potential of lactobacilli through comparative genomics of 213 strains and associated genera.</title>
        <authorList>
            <person name="Sun Z."/>
            <person name="Harris H.M."/>
            <person name="McCann A."/>
            <person name="Guo C."/>
            <person name="Argimon S."/>
            <person name="Zhang W."/>
            <person name="Yang X."/>
            <person name="Jeffery I.B."/>
            <person name="Cooney J.C."/>
            <person name="Kagawa T.F."/>
            <person name="Liu W."/>
            <person name="Song Y."/>
            <person name="Salvetti E."/>
            <person name="Wrobel A."/>
            <person name="Rasinkangas P."/>
            <person name="Parkhill J."/>
            <person name="Rea M.C."/>
            <person name="O'Sullivan O."/>
            <person name="Ritari J."/>
            <person name="Douillard F.P."/>
            <person name="Paul Ross R."/>
            <person name="Yang R."/>
            <person name="Briner A.E."/>
            <person name="Felis G.E."/>
            <person name="de Vos W.M."/>
            <person name="Barrangou R."/>
            <person name="Klaenhammer T.R."/>
            <person name="Caufield P.W."/>
            <person name="Cui Y."/>
            <person name="Zhang H."/>
            <person name="O'Toole P.W."/>
        </authorList>
    </citation>
    <scope>NUCLEOTIDE SEQUENCE [LARGE SCALE GENOMIC DNA]</scope>
    <source>
        <strain evidence="1 2">DSM 15353</strain>
    </source>
</reference>
<name>A0A0R2JM74_9LACO</name>
<accession>A0A0R2JM74</accession>
<dbReference type="Proteomes" id="UP000051491">
    <property type="component" value="Unassembled WGS sequence"/>
</dbReference>
<gene>
    <name evidence="1" type="ORF">IV43_GL000559</name>
</gene>
<dbReference type="EMBL" id="JQBK01000151">
    <property type="protein sequence ID" value="KRN78302.1"/>
    <property type="molecule type" value="Genomic_DNA"/>
</dbReference>
<comment type="caution">
    <text evidence="1">The sequence shown here is derived from an EMBL/GenBank/DDBJ whole genome shotgun (WGS) entry which is preliminary data.</text>
</comment>
<organism evidence="1 2">
    <name type="scientific">Ligilactobacillus acidipiscis</name>
    <dbReference type="NCBI Taxonomy" id="89059"/>
    <lineage>
        <taxon>Bacteria</taxon>
        <taxon>Bacillati</taxon>
        <taxon>Bacillota</taxon>
        <taxon>Bacilli</taxon>
        <taxon>Lactobacillales</taxon>
        <taxon>Lactobacillaceae</taxon>
        <taxon>Ligilactobacillus</taxon>
    </lineage>
</organism>